<dbReference type="Proteomes" id="UP000622687">
    <property type="component" value="Unassembled WGS sequence"/>
</dbReference>
<gene>
    <name evidence="5" type="ORF">I6U51_23715</name>
</gene>
<name>A0A934I669_9CLOT</name>
<feature type="binding site" evidence="3">
    <location>
        <position position="117"/>
    </location>
    <ligand>
        <name>substrate</name>
    </ligand>
</feature>
<dbReference type="InterPro" id="IPR013024">
    <property type="entry name" value="GGCT-like"/>
</dbReference>
<evidence type="ECO:0000256" key="2">
    <source>
        <dbReference type="PIRSR" id="PIRSR617939-1"/>
    </source>
</evidence>
<feature type="domain" description="Gamma-glutamylcyclotransferase AIG2-like" evidence="4">
    <location>
        <begin position="6"/>
        <end position="109"/>
    </location>
</feature>
<evidence type="ECO:0000259" key="4">
    <source>
        <dbReference type="Pfam" id="PF06094"/>
    </source>
</evidence>
<dbReference type="EMBL" id="JAEEGB010000050">
    <property type="protein sequence ID" value="MBI6875681.1"/>
    <property type="molecule type" value="Genomic_DNA"/>
</dbReference>
<dbReference type="PANTHER" id="PTHR12935:SF0">
    <property type="entry name" value="GAMMA-GLUTAMYLCYCLOTRANSFERASE"/>
    <property type="match status" value="1"/>
</dbReference>
<dbReference type="InterPro" id="IPR009288">
    <property type="entry name" value="AIG2-like_dom"/>
</dbReference>
<sequence length="141" mass="16351">MNKYYIAYGSNMNLEHMSHRCQTAKVKGVGSILGWKLVFRKDDDEAFATIEPFENGRVPVVIWDIKPSDEEALDVYEEYPLLYRKEVIKAVLKGEELEAMVYIMNGDRALGKPSQRYYETIRQGYIDNGIDVKILDDFLFV</sequence>
<dbReference type="PANTHER" id="PTHR12935">
    <property type="entry name" value="GAMMA-GLUTAMYLCYCLOTRANSFERASE"/>
    <property type="match status" value="1"/>
</dbReference>
<keyword evidence="6" id="KW-1185">Reference proteome</keyword>
<dbReference type="AlphaFoldDB" id="A0A934I669"/>
<feature type="active site" description="Proton acceptor" evidence="2">
    <location>
        <position position="77"/>
    </location>
</feature>
<proteinExistence type="predicted"/>
<evidence type="ECO:0000256" key="1">
    <source>
        <dbReference type="ARBA" id="ARBA00023239"/>
    </source>
</evidence>
<protein>
    <submittedName>
        <fullName evidence="5">Gamma-glutamylcyclotransferase</fullName>
    </submittedName>
</protein>
<evidence type="ECO:0000313" key="5">
    <source>
        <dbReference type="EMBL" id="MBI6875681.1"/>
    </source>
</evidence>
<dbReference type="Pfam" id="PF06094">
    <property type="entry name" value="GGACT"/>
    <property type="match status" value="1"/>
</dbReference>
<organism evidence="5 6">
    <name type="scientific">Clostridium aciditolerans</name>
    <dbReference type="NCBI Taxonomy" id="339861"/>
    <lineage>
        <taxon>Bacteria</taxon>
        <taxon>Bacillati</taxon>
        <taxon>Bacillota</taxon>
        <taxon>Clostridia</taxon>
        <taxon>Eubacteriales</taxon>
        <taxon>Clostridiaceae</taxon>
        <taxon>Clostridium</taxon>
    </lineage>
</organism>
<feature type="binding site" evidence="3">
    <location>
        <begin position="5"/>
        <end position="10"/>
    </location>
    <ligand>
        <name>substrate</name>
    </ligand>
</feature>
<dbReference type="SUPFAM" id="SSF110857">
    <property type="entry name" value="Gamma-glutamyl cyclotransferase-like"/>
    <property type="match status" value="1"/>
</dbReference>
<dbReference type="InterPro" id="IPR017939">
    <property type="entry name" value="G-Glutamylcylcotransferase"/>
</dbReference>
<keyword evidence="1" id="KW-0456">Lyase</keyword>
<dbReference type="CDD" id="cd06661">
    <property type="entry name" value="GGCT_like"/>
    <property type="match status" value="1"/>
</dbReference>
<reference evidence="5" key="1">
    <citation type="submission" date="2020-12" db="EMBL/GenBank/DDBJ databases">
        <title>Clostridium thailandense sp. nov., a novel acetogenic bacterium isolated from peat land soil in Thailand.</title>
        <authorList>
            <person name="Chaikitkaew S."/>
            <person name="Birkeland N.K."/>
        </authorList>
    </citation>
    <scope>NUCLEOTIDE SEQUENCE</scope>
    <source>
        <strain evidence="5">DSM 17425</strain>
    </source>
</reference>
<accession>A0A934I669</accession>
<evidence type="ECO:0000313" key="6">
    <source>
        <dbReference type="Proteomes" id="UP000622687"/>
    </source>
</evidence>
<dbReference type="RefSeq" id="WP_211145023.1">
    <property type="nucleotide sequence ID" value="NZ_JAEEGB010000050.1"/>
</dbReference>
<dbReference type="Gene3D" id="3.10.490.10">
    <property type="entry name" value="Gamma-glutamyl cyclotransferase-like"/>
    <property type="match status" value="1"/>
</dbReference>
<dbReference type="InterPro" id="IPR036568">
    <property type="entry name" value="GGCT-like_sf"/>
</dbReference>
<dbReference type="GO" id="GO:0003839">
    <property type="term" value="F:gamma-glutamylcyclotransferase activity"/>
    <property type="evidence" value="ECO:0007669"/>
    <property type="project" value="InterPro"/>
</dbReference>
<comment type="caution">
    <text evidence="5">The sequence shown here is derived from an EMBL/GenBank/DDBJ whole genome shotgun (WGS) entry which is preliminary data.</text>
</comment>
<evidence type="ECO:0000256" key="3">
    <source>
        <dbReference type="PIRSR" id="PIRSR617939-2"/>
    </source>
</evidence>